<gene>
    <name evidence="2" type="ORF">IC227_05600</name>
</gene>
<evidence type="ECO:0000313" key="2">
    <source>
        <dbReference type="EMBL" id="MBF8807907.1"/>
    </source>
</evidence>
<feature type="domain" description="HTH cro/C1-type" evidence="1">
    <location>
        <begin position="334"/>
        <end position="390"/>
    </location>
</feature>
<evidence type="ECO:0000313" key="3">
    <source>
        <dbReference type="Proteomes" id="UP000637757"/>
    </source>
</evidence>
<evidence type="ECO:0000259" key="1">
    <source>
        <dbReference type="PROSITE" id="PS50943"/>
    </source>
</evidence>
<organism evidence="2 3">
    <name type="scientific">Enterococcus lacertideformus</name>
    <dbReference type="NCBI Taxonomy" id="2771493"/>
    <lineage>
        <taxon>Bacteria</taxon>
        <taxon>Bacillati</taxon>
        <taxon>Bacillota</taxon>
        <taxon>Bacilli</taxon>
        <taxon>Lactobacillales</taxon>
        <taxon>Enterococcaceae</taxon>
        <taxon>Enterococcus</taxon>
    </lineage>
</organism>
<dbReference type="PROSITE" id="PS50943">
    <property type="entry name" value="HTH_CROC1"/>
    <property type="match status" value="1"/>
</dbReference>
<dbReference type="InterPro" id="IPR001387">
    <property type="entry name" value="Cro/C1-type_HTH"/>
</dbReference>
<reference evidence="2" key="1">
    <citation type="submission" date="2020-09" db="EMBL/GenBank/DDBJ databases">
        <title>Genomic insights into the novelty and pathogenicity of a unique biofilm-forming Enterococcus sp. bacteria (Enterococcus lacertideformus) identified in reptiles.</title>
        <authorList>
            <person name="Agius J.E."/>
            <person name="Phalen D.N."/>
            <person name="Rose K."/>
            <person name="Eden J.-S."/>
        </authorList>
    </citation>
    <scope>NUCLEOTIDE SEQUENCE</scope>
    <source>
        <strain evidence="2">PHRS 0518</strain>
    </source>
</reference>
<sequence>MKRPLISSRSQETYARYLLLKLVETPRLDKLLHKVQNIEEVSVKGKSLVLDEIPELEKNRERPEDPVTYPNQMLYHPESPDPAREELLQNDWILKGSSSPEPSRFPEQTYQTNQTLMFHSKAQFKIRNFSNIEKLLWVFLYEHRSEKVTDKEFCKKYNFYLNDMVICCENKKKIQNNIKKAKTKIYTSEEKLVAVGGYINKQKTMRGLAKELNVSVPIISGWYKEQAYLKKIVGAKLEAIKEFQNVRGTALPKIFLNSALIEFLKQNNLFIHENQKRENYENEAIGSYPSQPSHLFESHDPDFTKLLWISDKKEPREISVLQKNMTQEQKDAIIKNYREAREQGMSMRSYAKRLGIPNSNMRRWEKYYVKRNPEAIVQSTSTIRLTSDEIEKADFLEKKSYGINQSQKISKCVRSNHQNTVFLSK</sequence>
<proteinExistence type="predicted"/>
<comment type="caution">
    <text evidence="2">The sequence shown here is derived from an EMBL/GenBank/DDBJ whole genome shotgun (WGS) entry which is preliminary data.</text>
</comment>
<dbReference type="EMBL" id="JADAKE010000015">
    <property type="protein sequence ID" value="MBF8807907.1"/>
    <property type="molecule type" value="Genomic_DNA"/>
</dbReference>
<protein>
    <recommendedName>
        <fullName evidence="1">HTH cro/C1-type domain-containing protein</fullName>
    </recommendedName>
</protein>
<name>A0A931AUD4_9ENTE</name>
<keyword evidence="3" id="KW-1185">Reference proteome</keyword>
<accession>A0A931AUD4</accession>
<dbReference type="AlphaFoldDB" id="A0A931AUD4"/>
<dbReference type="Proteomes" id="UP000637757">
    <property type="component" value="Unassembled WGS sequence"/>
</dbReference>